<gene>
    <name evidence="3" type="ORF">HHK36_032992</name>
</gene>
<evidence type="ECO:0000259" key="2">
    <source>
        <dbReference type="PROSITE" id="PS50213"/>
    </source>
</evidence>
<dbReference type="AlphaFoldDB" id="A0A834Y5Y9"/>
<protein>
    <recommendedName>
        <fullName evidence="2">FAS1 domain-containing protein</fullName>
    </recommendedName>
</protein>
<dbReference type="PANTHER" id="PTHR32499">
    <property type="entry name" value="FASCICLIN-LIKE ARABINOGALACTAN PROTEIN 16"/>
    <property type="match status" value="1"/>
</dbReference>
<sequence>MFHIIPNRIGSNEWPMTDAESTRHKTLSNDHLHLTCKDSDKKTVDLATVIHPDAVIHGIERLLVPRSVQEDFNRRRDLRSISVVLPEGAPEVDPRTNGLNKPVTPVSTGLPPVLPIFDAMAPGPSLAPAPAPGPGGPHHHFDGESQMLVSSLGDESSMVREASMAALKDIAFAGIPFWFWIVTPLFLDDSETWLAKFTKIATSEIISSKELNGVWQRAAAGLLVSIGSHLLDLAGFLASSSEACYILIW</sequence>
<dbReference type="PROSITE" id="PS50213">
    <property type="entry name" value="FAS1"/>
    <property type="match status" value="1"/>
</dbReference>
<proteinExistence type="inferred from homology"/>
<dbReference type="InterPro" id="IPR036378">
    <property type="entry name" value="FAS1_dom_sf"/>
</dbReference>
<reference evidence="3 4" key="1">
    <citation type="submission" date="2020-04" db="EMBL/GenBank/DDBJ databases">
        <title>Plant Genome Project.</title>
        <authorList>
            <person name="Zhang R.-G."/>
        </authorList>
    </citation>
    <scope>NUCLEOTIDE SEQUENCE [LARGE SCALE GENOMIC DNA]</scope>
    <source>
        <strain evidence="3">YNK0</strain>
        <tissue evidence="3">Leaf</tissue>
    </source>
</reference>
<comment type="caution">
    <text evidence="3">The sequence shown here is derived from an EMBL/GenBank/DDBJ whole genome shotgun (WGS) entry which is preliminary data.</text>
</comment>
<dbReference type="InterPro" id="IPR044654">
    <property type="entry name" value="FLA15/16/17/18"/>
</dbReference>
<dbReference type="EMBL" id="JABCRI010001092">
    <property type="protein sequence ID" value="KAF8365005.1"/>
    <property type="molecule type" value="Genomic_DNA"/>
</dbReference>
<dbReference type="Proteomes" id="UP000655225">
    <property type="component" value="Unassembled WGS sequence"/>
</dbReference>
<evidence type="ECO:0000313" key="3">
    <source>
        <dbReference type="EMBL" id="KAF8365005.1"/>
    </source>
</evidence>
<evidence type="ECO:0000256" key="1">
    <source>
        <dbReference type="ARBA" id="ARBA00007843"/>
    </source>
</evidence>
<accession>A0A834Y5Y9</accession>
<keyword evidence="4" id="KW-1185">Reference proteome</keyword>
<evidence type="ECO:0000313" key="4">
    <source>
        <dbReference type="Proteomes" id="UP000655225"/>
    </source>
</evidence>
<name>A0A834Y5Y9_TETSI</name>
<dbReference type="InterPro" id="IPR000782">
    <property type="entry name" value="FAS1_domain"/>
</dbReference>
<dbReference type="SUPFAM" id="SSF82153">
    <property type="entry name" value="FAS1 domain"/>
    <property type="match status" value="1"/>
</dbReference>
<dbReference type="OrthoDB" id="1938052at2759"/>
<dbReference type="PANTHER" id="PTHR32499:SF3">
    <property type="entry name" value="FASCICLIN-LIKE ARABINOGALACTAN PROTEIN 16"/>
    <property type="match status" value="1"/>
</dbReference>
<organism evidence="3 4">
    <name type="scientific">Tetracentron sinense</name>
    <name type="common">Spur-leaf</name>
    <dbReference type="NCBI Taxonomy" id="13715"/>
    <lineage>
        <taxon>Eukaryota</taxon>
        <taxon>Viridiplantae</taxon>
        <taxon>Streptophyta</taxon>
        <taxon>Embryophyta</taxon>
        <taxon>Tracheophyta</taxon>
        <taxon>Spermatophyta</taxon>
        <taxon>Magnoliopsida</taxon>
        <taxon>Trochodendrales</taxon>
        <taxon>Trochodendraceae</taxon>
        <taxon>Tetracentron</taxon>
    </lineage>
</organism>
<feature type="domain" description="FAS1" evidence="2">
    <location>
        <begin position="1"/>
        <end position="63"/>
    </location>
</feature>
<comment type="similarity">
    <text evidence="1">Belongs to the fasciclin-like AGP family.</text>
</comment>